<feature type="transmembrane region" description="Helical" evidence="1">
    <location>
        <begin position="7"/>
        <end position="26"/>
    </location>
</feature>
<dbReference type="EMBL" id="BBWU01000021">
    <property type="protein sequence ID" value="GAO38820.1"/>
    <property type="molecule type" value="Genomic_DNA"/>
</dbReference>
<dbReference type="RefSeq" id="WP_157032805.1">
    <property type="nucleotide sequence ID" value="NZ_BBWU01000021.1"/>
</dbReference>
<accession>A0A0E9MNW3</accession>
<dbReference type="Proteomes" id="UP000033202">
    <property type="component" value="Unassembled WGS sequence"/>
</dbReference>
<evidence type="ECO:0000256" key="1">
    <source>
        <dbReference type="SAM" id="Phobius"/>
    </source>
</evidence>
<dbReference type="STRING" id="1219043.SCH01S_21_00070"/>
<gene>
    <name evidence="2" type="ORF">SCH01S_21_00070</name>
</gene>
<dbReference type="AlphaFoldDB" id="A0A0E9MNW3"/>
<proteinExistence type="predicted"/>
<feature type="transmembrane region" description="Helical" evidence="1">
    <location>
        <begin position="119"/>
        <end position="139"/>
    </location>
</feature>
<evidence type="ECO:0000313" key="3">
    <source>
        <dbReference type="Proteomes" id="UP000033202"/>
    </source>
</evidence>
<comment type="caution">
    <text evidence="2">The sequence shown here is derived from an EMBL/GenBank/DDBJ whole genome shotgun (WGS) entry which is preliminary data.</text>
</comment>
<sequence length="185" mass="18916">MRSLALGSIAAAVVMYVLGFVFFGLLSDLAFDPLDPANAAAIQDTLGSSLARTGTYLVPHDEAAWRTGPGAMVSFVIAGGAPGAAAAMIGGFVHILVSAVLIGLGVKAVGGDFSRRSRAVLWLGIAAAVMMHLGDPVWMGFGWRYSLYACVADAVMFVAGGLVLARWFTSSEAPRAPVGAAAAAE</sequence>
<evidence type="ECO:0000313" key="2">
    <source>
        <dbReference type="EMBL" id="GAO38820.1"/>
    </source>
</evidence>
<keyword evidence="3" id="KW-1185">Reference proteome</keyword>
<name>A0A0E9MNW3_9SPHN</name>
<keyword evidence="1" id="KW-1133">Transmembrane helix</keyword>
<keyword evidence="1" id="KW-0812">Transmembrane</keyword>
<keyword evidence="1" id="KW-0472">Membrane</keyword>
<dbReference type="OrthoDB" id="7478200at2"/>
<feature type="transmembrane region" description="Helical" evidence="1">
    <location>
        <begin position="145"/>
        <end position="165"/>
    </location>
</feature>
<feature type="transmembrane region" description="Helical" evidence="1">
    <location>
        <begin position="84"/>
        <end position="107"/>
    </location>
</feature>
<reference evidence="2 3" key="1">
    <citation type="submission" date="2015-04" db="EMBL/GenBank/DDBJ databases">
        <title>Whole genome shotgun sequence of Sphingomonas changbaiensis NBRC 104936.</title>
        <authorList>
            <person name="Katano-Makiyama Y."/>
            <person name="Hosoyama A."/>
            <person name="Hashimoto M."/>
            <person name="Noguchi M."/>
            <person name="Tsuchikane K."/>
            <person name="Ohji S."/>
            <person name="Yamazoe A."/>
            <person name="Ichikawa N."/>
            <person name="Kimura A."/>
            <person name="Fujita N."/>
        </authorList>
    </citation>
    <scope>NUCLEOTIDE SEQUENCE [LARGE SCALE GENOMIC DNA]</scope>
    <source>
        <strain evidence="2 3">NBRC 104936</strain>
    </source>
</reference>
<protein>
    <submittedName>
        <fullName evidence="2">Uncharacterized protein</fullName>
    </submittedName>
</protein>
<organism evidence="2 3">
    <name type="scientific">Sphingomonas changbaiensis NBRC 104936</name>
    <dbReference type="NCBI Taxonomy" id="1219043"/>
    <lineage>
        <taxon>Bacteria</taxon>
        <taxon>Pseudomonadati</taxon>
        <taxon>Pseudomonadota</taxon>
        <taxon>Alphaproteobacteria</taxon>
        <taxon>Sphingomonadales</taxon>
        <taxon>Sphingomonadaceae</taxon>
        <taxon>Sphingomonas</taxon>
    </lineage>
</organism>